<dbReference type="Proteomes" id="UP000030745">
    <property type="component" value="Unassembled WGS sequence"/>
</dbReference>
<dbReference type="KEGG" id="spar:SPRG_10965"/>
<gene>
    <name evidence="2" type="ORF">SPRG_10965</name>
</gene>
<dbReference type="AlphaFoldDB" id="A0A067C6I4"/>
<feature type="region of interest" description="Disordered" evidence="1">
    <location>
        <begin position="1"/>
        <end position="55"/>
    </location>
</feature>
<dbReference type="EMBL" id="KK583274">
    <property type="protein sequence ID" value="KDO22146.1"/>
    <property type="molecule type" value="Genomic_DNA"/>
</dbReference>
<sequence>MACAPSANIDGQSGFTTRPRATTQDLQVDAGAPHATSSRRSKGARCSRRRPRTASGATAWARLDDVWPSKKAVSELRGLQIVSWAVAALCMASPRSRRFDEAVARHFAVDTPSKVCELPLASIRRHGTRTTCAAKCVPCKLY</sequence>
<keyword evidence="3" id="KW-1185">Reference proteome</keyword>
<dbReference type="RefSeq" id="XP_012207183.1">
    <property type="nucleotide sequence ID" value="XM_012351793.1"/>
</dbReference>
<feature type="compositionally biased region" description="Basic residues" evidence="1">
    <location>
        <begin position="37"/>
        <end position="52"/>
    </location>
</feature>
<organism evidence="2 3">
    <name type="scientific">Saprolegnia parasitica (strain CBS 223.65)</name>
    <dbReference type="NCBI Taxonomy" id="695850"/>
    <lineage>
        <taxon>Eukaryota</taxon>
        <taxon>Sar</taxon>
        <taxon>Stramenopiles</taxon>
        <taxon>Oomycota</taxon>
        <taxon>Saprolegniomycetes</taxon>
        <taxon>Saprolegniales</taxon>
        <taxon>Saprolegniaceae</taxon>
        <taxon>Saprolegnia</taxon>
    </lineage>
</organism>
<name>A0A067C6I4_SAPPC</name>
<evidence type="ECO:0000313" key="2">
    <source>
        <dbReference type="EMBL" id="KDO22146.1"/>
    </source>
</evidence>
<feature type="compositionally biased region" description="Polar residues" evidence="1">
    <location>
        <begin position="9"/>
        <end position="26"/>
    </location>
</feature>
<evidence type="ECO:0000313" key="3">
    <source>
        <dbReference type="Proteomes" id="UP000030745"/>
    </source>
</evidence>
<protein>
    <submittedName>
        <fullName evidence="2">Uncharacterized protein</fullName>
    </submittedName>
</protein>
<dbReference type="VEuPathDB" id="FungiDB:SPRG_10965"/>
<dbReference type="GeneID" id="24133046"/>
<accession>A0A067C6I4</accession>
<evidence type="ECO:0000256" key="1">
    <source>
        <dbReference type="SAM" id="MobiDB-lite"/>
    </source>
</evidence>
<proteinExistence type="predicted"/>
<reference evidence="2 3" key="1">
    <citation type="journal article" date="2013" name="PLoS Genet.">
        <title>Distinctive expansion of potential virulence genes in the genome of the oomycete fish pathogen Saprolegnia parasitica.</title>
        <authorList>
            <person name="Jiang R.H."/>
            <person name="de Bruijn I."/>
            <person name="Haas B.J."/>
            <person name="Belmonte R."/>
            <person name="Lobach L."/>
            <person name="Christie J."/>
            <person name="van den Ackerveken G."/>
            <person name="Bottin A."/>
            <person name="Bulone V."/>
            <person name="Diaz-Moreno S.M."/>
            <person name="Dumas B."/>
            <person name="Fan L."/>
            <person name="Gaulin E."/>
            <person name="Govers F."/>
            <person name="Grenville-Briggs L.J."/>
            <person name="Horner N.R."/>
            <person name="Levin J.Z."/>
            <person name="Mammella M."/>
            <person name="Meijer H.J."/>
            <person name="Morris P."/>
            <person name="Nusbaum C."/>
            <person name="Oome S."/>
            <person name="Phillips A.J."/>
            <person name="van Rooyen D."/>
            <person name="Rzeszutek E."/>
            <person name="Saraiva M."/>
            <person name="Secombes C.J."/>
            <person name="Seidl M.F."/>
            <person name="Snel B."/>
            <person name="Stassen J.H."/>
            <person name="Sykes S."/>
            <person name="Tripathy S."/>
            <person name="van den Berg H."/>
            <person name="Vega-Arreguin J.C."/>
            <person name="Wawra S."/>
            <person name="Young S.K."/>
            <person name="Zeng Q."/>
            <person name="Dieguez-Uribeondo J."/>
            <person name="Russ C."/>
            <person name="Tyler B.M."/>
            <person name="van West P."/>
        </authorList>
    </citation>
    <scope>NUCLEOTIDE SEQUENCE [LARGE SCALE GENOMIC DNA]</scope>
    <source>
        <strain evidence="2 3">CBS 223.65</strain>
    </source>
</reference>